<dbReference type="InterPro" id="IPR052665">
    <property type="entry name" value="Neuropeptide-GPCR"/>
</dbReference>
<reference evidence="8" key="2">
    <citation type="submission" date="2020-10" db="UniProtKB">
        <authorList>
            <consortium name="WormBaseParasite"/>
        </authorList>
    </citation>
    <scope>IDENTIFICATION</scope>
</reference>
<feature type="domain" description="G-protein coupled receptors family 1 profile" evidence="6">
    <location>
        <begin position="51"/>
        <end position="309"/>
    </location>
</feature>
<evidence type="ECO:0000256" key="1">
    <source>
        <dbReference type="ARBA" id="ARBA00004370"/>
    </source>
</evidence>
<reference evidence="7" key="1">
    <citation type="journal article" date="2013" name="Genetics">
        <title>The draft genome and transcriptome of Panagrellus redivivus are shaped by the harsh demands of a free-living lifestyle.</title>
        <authorList>
            <person name="Srinivasan J."/>
            <person name="Dillman A.R."/>
            <person name="Macchietto M.G."/>
            <person name="Heikkinen L."/>
            <person name="Lakso M."/>
            <person name="Fracchia K.M."/>
            <person name="Antoshechkin I."/>
            <person name="Mortazavi A."/>
            <person name="Wong G."/>
            <person name="Sternberg P.W."/>
        </authorList>
    </citation>
    <scope>NUCLEOTIDE SEQUENCE [LARGE SCALE GENOMIC DNA]</scope>
    <source>
        <strain evidence="7">MT8872</strain>
    </source>
</reference>
<evidence type="ECO:0000313" key="8">
    <source>
        <dbReference type="WBParaSite" id="Pan_g20468.t1"/>
    </source>
</evidence>
<dbReference type="Gene3D" id="1.20.1070.10">
    <property type="entry name" value="Rhodopsin 7-helix transmembrane proteins"/>
    <property type="match status" value="1"/>
</dbReference>
<evidence type="ECO:0000259" key="6">
    <source>
        <dbReference type="PROSITE" id="PS50262"/>
    </source>
</evidence>
<dbReference type="WBParaSite" id="Pan_g20468.t1">
    <property type="protein sequence ID" value="Pan_g20468.t1"/>
    <property type="gene ID" value="Pan_g20468"/>
</dbReference>
<feature type="transmembrane region" description="Helical" evidence="5">
    <location>
        <begin position="254"/>
        <end position="276"/>
    </location>
</feature>
<accession>A0A7E4VFG9</accession>
<keyword evidence="4 5" id="KW-0472">Membrane</keyword>
<keyword evidence="3 5" id="KW-1133">Transmembrane helix</keyword>
<organism evidence="7 8">
    <name type="scientific">Panagrellus redivivus</name>
    <name type="common">Microworm</name>
    <dbReference type="NCBI Taxonomy" id="6233"/>
    <lineage>
        <taxon>Eukaryota</taxon>
        <taxon>Metazoa</taxon>
        <taxon>Ecdysozoa</taxon>
        <taxon>Nematoda</taxon>
        <taxon>Chromadorea</taxon>
        <taxon>Rhabditida</taxon>
        <taxon>Tylenchina</taxon>
        <taxon>Panagrolaimomorpha</taxon>
        <taxon>Panagrolaimoidea</taxon>
        <taxon>Panagrolaimidae</taxon>
        <taxon>Panagrellus</taxon>
    </lineage>
</organism>
<dbReference type="GO" id="GO:0016020">
    <property type="term" value="C:membrane"/>
    <property type="evidence" value="ECO:0007669"/>
    <property type="project" value="UniProtKB-SubCell"/>
</dbReference>
<feature type="transmembrane region" description="Helical" evidence="5">
    <location>
        <begin position="81"/>
        <end position="105"/>
    </location>
</feature>
<feature type="transmembrane region" description="Helical" evidence="5">
    <location>
        <begin position="36"/>
        <end position="60"/>
    </location>
</feature>
<dbReference type="InterPro" id="IPR017452">
    <property type="entry name" value="GPCR_Rhodpsn_7TM"/>
</dbReference>
<feature type="transmembrane region" description="Helical" evidence="5">
    <location>
        <begin position="125"/>
        <end position="145"/>
    </location>
</feature>
<feature type="transmembrane region" description="Helical" evidence="5">
    <location>
        <begin position="157"/>
        <end position="179"/>
    </location>
</feature>
<evidence type="ECO:0000313" key="7">
    <source>
        <dbReference type="Proteomes" id="UP000492821"/>
    </source>
</evidence>
<feature type="transmembrane region" description="Helical" evidence="5">
    <location>
        <begin position="296"/>
        <end position="314"/>
    </location>
</feature>
<feature type="transmembrane region" description="Helical" evidence="5">
    <location>
        <begin position="199"/>
        <end position="225"/>
    </location>
</feature>
<dbReference type="PANTHER" id="PTHR24224">
    <property type="entry name" value="CARDIOACCELERATORY PEPTIDE RECEPTOR-RELATED"/>
    <property type="match status" value="1"/>
</dbReference>
<comment type="subcellular location">
    <subcellularLocation>
        <location evidence="1">Membrane</location>
    </subcellularLocation>
</comment>
<dbReference type="PANTHER" id="PTHR24224:SF37">
    <property type="entry name" value="G-PROTEIN COUPLED RECEPTORS FAMILY 1 PROFILE DOMAIN-CONTAINING PROTEIN"/>
    <property type="match status" value="1"/>
</dbReference>
<dbReference type="PROSITE" id="PS50262">
    <property type="entry name" value="G_PROTEIN_RECEP_F1_2"/>
    <property type="match status" value="1"/>
</dbReference>
<evidence type="ECO:0000256" key="3">
    <source>
        <dbReference type="ARBA" id="ARBA00022989"/>
    </source>
</evidence>
<protein>
    <submittedName>
        <fullName evidence="8">G_PROTEIN_RECEP_F1_2 domain-containing protein</fullName>
    </submittedName>
</protein>
<evidence type="ECO:0000256" key="5">
    <source>
        <dbReference type="SAM" id="Phobius"/>
    </source>
</evidence>
<evidence type="ECO:0000256" key="2">
    <source>
        <dbReference type="ARBA" id="ARBA00022692"/>
    </source>
</evidence>
<dbReference type="AlphaFoldDB" id="A0A7E4VFG9"/>
<name>A0A7E4VFG9_PANRE</name>
<keyword evidence="2 5" id="KW-0812">Transmembrane</keyword>
<keyword evidence="7" id="KW-1185">Reference proteome</keyword>
<dbReference type="SUPFAM" id="SSF81321">
    <property type="entry name" value="Family A G protein-coupled receptor-like"/>
    <property type="match status" value="1"/>
</dbReference>
<evidence type="ECO:0000256" key="4">
    <source>
        <dbReference type="ARBA" id="ARBA00023136"/>
    </source>
</evidence>
<proteinExistence type="predicted"/>
<sequence>MYPRSSAFSLLSPVISNSTAHVVVADDEDEVTFDNVKLAVCIWYGIIICIGSGMNVYVLYRTKRLHRRDPEQFRNGIGICLCFMASANFVALLALLMHSVITIASDSLPEIVYDALCKIMMFASHTAYTQSMWCWFFMSALRFIATQRPLQYTTLWRLPYLALSAAFVGAMIENAYLLISVSGGKYTCEITTTMSSRVYWSFHVVISFVTPALLILYMDISVLFCSITKTFGDPMLQIVINRPCGEKKKLIRRFVVITVSCLCFNAPENLIRILVASGQDIMKLGVPYGLLQLSQILYYTQFAFNAFYLTTFVYEKSLMSKTNSSRQLSISFRQRLEENGHLLRERANTVSYRATSSMPTLVRNSSCCALDQLGPQKHWL</sequence>
<dbReference type="Proteomes" id="UP000492821">
    <property type="component" value="Unassembled WGS sequence"/>
</dbReference>